<keyword evidence="1" id="KW-0812">Transmembrane</keyword>
<proteinExistence type="predicted"/>
<evidence type="ECO:0000313" key="2">
    <source>
        <dbReference type="EMBL" id="MEL0659582.1"/>
    </source>
</evidence>
<dbReference type="Proteomes" id="UP001366060">
    <property type="component" value="Unassembled WGS sequence"/>
</dbReference>
<protein>
    <submittedName>
        <fullName evidence="2">Uncharacterized protein</fullName>
    </submittedName>
</protein>
<evidence type="ECO:0000256" key="1">
    <source>
        <dbReference type="SAM" id="Phobius"/>
    </source>
</evidence>
<reference evidence="2 3" key="1">
    <citation type="submission" date="2024-02" db="EMBL/GenBank/DDBJ databases">
        <title>Bacteria isolated from the canopy kelp, Nereocystis luetkeana.</title>
        <authorList>
            <person name="Pfister C.A."/>
            <person name="Younker I.T."/>
            <person name="Light S.H."/>
        </authorList>
    </citation>
    <scope>NUCLEOTIDE SEQUENCE [LARGE SCALE GENOMIC DNA]</scope>
    <source>
        <strain evidence="2 3">TI.2.07</strain>
    </source>
</reference>
<keyword evidence="3" id="KW-1185">Reference proteome</keyword>
<organism evidence="2 3">
    <name type="scientific">Psychromonas arctica</name>
    <dbReference type="NCBI Taxonomy" id="168275"/>
    <lineage>
        <taxon>Bacteria</taxon>
        <taxon>Pseudomonadati</taxon>
        <taxon>Pseudomonadota</taxon>
        <taxon>Gammaproteobacteria</taxon>
        <taxon>Alteromonadales</taxon>
        <taxon>Psychromonadaceae</taxon>
        <taxon>Psychromonas</taxon>
    </lineage>
</organism>
<evidence type="ECO:0000313" key="3">
    <source>
        <dbReference type="Proteomes" id="UP001366060"/>
    </source>
</evidence>
<gene>
    <name evidence="2" type="ORF">V6255_10575</name>
</gene>
<dbReference type="EMBL" id="JBAKBA010000022">
    <property type="protein sequence ID" value="MEL0659582.1"/>
    <property type="molecule type" value="Genomic_DNA"/>
</dbReference>
<accession>A0ABU9HCH9</accession>
<keyword evidence="1" id="KW-1133">Transmembrane helix</keyword>
<dbReference type="RefSeq" id="WP_341628125.1">
    <property type="nucleotide sequence ID" value="NZ_JBAKBA010000022.1"/>
</dbReference>
<sequence length="486" mass="56738">MPNFTLKQDEKLSIKLTHHMKQGTFRRIDLYFSLPKEMGINKDTLSETDYFNAGINGRRAYHTKGLHLPLLHRRFATRMKRSASEYKSNLNLFAYQYISALDTDANEVLAINDSESLADFYDAAVELIEHCLDILKKHRSHQPKSAKLTSIYENVDNYLSWYTEQTIMRMLVKKPRPSEFSETRLALLTICDEENQYRKKKGYNSEATLKEPNRIANKMRLLRRLIEYGVIFKSKTLVLGNHTKKMVTGVATALLMSVVLVLIIKTQGAFSQLTTLMIFLLAIIYGVREVFKDEFKNILWRWIRRGKPKWARTLYDSTSQVEIAKQKVWLDYSISKKLPQQSKDLLAERHSQNKQSAQLLHYRIETRVSKQGFQAGYDTMEENIFFSLRPLTRYAEGGTGKVYERLDTTANREKIQTTSIERRYQINVIVALDQGQYQAQFERYRITLNRSGIIEIEKAGEAKIKDKADKKLQSKLYSLMHIKRRL</sequence>
<feature type="transmembrane region" description="Helical" evidence="1">
    <location>
        <begin position="270"/>
        <end position="287"/>
    </location>
</feature>
<keyword evidence="1" id="KW-0472">Membrane</keyword>
<comment type="caution">
    <text evidence="2">The sequence shown here is derived from an EMBL/GenBank/DDBJ whole genome shotgun (WGS) entry which is preliminary data.</text>
</comment>
<name>A0ABU9HCH9_9GAMM</name>
<feature type="transmembrane region" description="Helical" evidence="1">
    <location>
        <begin position="246"/>
        <end position="264"/>
    </location>
</feature>